<evidence type="ECO:0000313" key="3">
    <source>
        <dbReference type="Proteomes" id="UP000682733"/>
    </source>
</evidence>
<name>A0A8S2GEN6_9BILA</name>
<dbReference type="AlphaFoldDB" id="A0A8S2GEN6"/>
<accession>A0A8S2GEN6</accession>
<reference evidence="2" key="1">
    <citation type="submission" date="2021-02" db="EMBL/GenBank/DDBJ databases">
        <authorList>
            <person name="Nowell W R."/>
        </authorList>
    </citation>
    <scope>NUCLEOTIDE SEQUENCE</scope>
</reference>
<dbReference type="Proteomes" id="UP000677228">
    <property type="component" value="Unassembled WGS sequence"/>
</dbReference>
<dbReference type="EMBL" id="CAJNOK010000105">
    <property type="protein sequence ID" value="CAF0729552.1"/>
    <property type="molecule type" value="Genomic_DNA"/>
</dbReference>
<proteinExistence type="predicted"/>
<dbReference type="EMBL" id="CAJOBA010000105">
    <property type="protein sequence ID" value="CAF3504469.1"/>
    <property type="molecule type" value="Genomic_DNA"/>
</dbReference>
<comment type="caution">
    <text evidence="2">The sequence shown here is derived from an EMBL/GenBank/DDBJ whole genome shotgun (WGS) entry which is preliminary data.</text>
</comment>
<sequence length="237" mass="27286">MFPVTYKEKEWKYFPVQIVTRGECADTNIACSSGEDNNLDSIFNEMFGRGHEYIVVFVQSGNATCQPRDYGQGLKELYLRLLTLYRINSHPSQQTIHAQGPACPEAFSYLSHMVTFGHRLNCIHPVWTEQTYINTMVALRRFTQLSHPDIKSLNVILTDSTRSPTSKFTKAIYNLLKPVATNIILRLMHVKRRLLSILYVRFDILITNVWVYFSANDNKSQVCKKVTNASQQRSIDI</sequence>
<gene>
    <name evidence="1" type="ORF">OVA965_LOCUS697</name>
    <name evidence="2" type="ORF">TMI583_LOCUS697</name>
</gene>
<organism evidence="2 3">
    <name type="scientific">Didymodactylos carnosus</name>
    <dbReference type="NCBI Taxonomy" id="1234261"/>
    <lineage>
        <taxon>Eukaryota</taxon>
        <taxon>Metazoa</taxon>
        <taxon>Spiralia</taxon>
        <taxon>Gnathifera</taxon>
        <taxon>Rotifera</taxon>
        <taxon>Eurotatoria</taxon>
        <taxon>Bdelloidea</taxon>
        <taxon>Philodinida</taxon>
        <taxon>Philodinidae</taxon>
        <taxon>Didymodactylos</taxon>
    </lineage>
</organism>
<protein>
    <submittedName>
        <fullName evidence="2">Uncharacterized protein</fullName>
    </submittedName>
</protein>
<dbReference type="Proteomes" id="UP000682733">
    <property type="component" value="Unassembled WGS sequence"/>
</dbReference>
<evidence type="ECO:0000313" key="2">
    <source>
        <dbReference type="EMBL" id="CAF3504469.1"/>
    </source>
</evidence>
<evidence type="ECO:0000313" key="1">
    <source>
        <dbReference type="EMBL" id="CAF0729552.1"/>
    </source>
</evidence>